<keyword evidence="2" id="KW-0732">Signal</keyword>
<dbReference type="PANTHER" id="PTHR46640:SF3">
    <property type="entry name" value="LIPASE LIH1-RELATED"/>
    <property type="match status" value="1"/>
</dbReference>
<dbReference type="InterPro" id="IPR051299">
    <property type="entry name" value="AB_hydrolase_lip/est"/>
</dbReference>
<dbReference type="PANTHER" id="PTHR46640">
    <property type="entry name" value="TRIACYLGLYCEROL LIPASE, PUTATIVE (AFU_ORTHOLOGUE AFUA_6G06510)-RELATED"/>
    <property type="match status" value="1"/>
</dbReference>
<evidence type="ECO:0000313" key="4">
    <source>
        <dbReference type="EMBL" id="ROV92703.1"/>
    </source>
</evidence>
<gene>
    <name evidence="4" type="ORF">VSDG_06597</name>
</gene>
<feature type="chain" id="PRO_5019583520" description="Fungal lipase-type domain-containing protein" evidence="2">
    <location>
        <begin position="19"/>
        <end position="359"/>
    </location>
</feature>
<dbReference type="OrthoDB" id="426718at2759"/>
<feature type="signal peptide" evidence="2">
    <location>
        <begin position="1"/>
        <end position="18"/>
    </location>
</feature>
<keyword evidence="5" id="KW-1185">Reference proteome</keyword>
<accession>A0A423VNV9</accession>
<dbReference type="InterPro" id="IPR029058">
    <property type="entry name" value="AB_hydrolase_fold"/>
</dbReference>
<evidence type="ECO:0000256" key="1">
    <source>
        <dbReference type="ARBA" id="ARBA00022801"/>
    </source>
</evidence>
<dbReference type="GO" id="GO:0016787">
    <property type="term" value="F:hydrolase activity"/>
    <property type="evidence" value="ECO:0007669"/>
    <property type="project" value="UniProtKB-KW"/>
</dbReference>
<evidence type="ECO:0000256" key="2">
    <source>
        <dbReference type="SAM" id="SignalP"/>
    </source>
</evidence>
<proteinExistence type="predicted"/>
<dbReference type="Gene3D" id="3.40.50.1820">
    <property type="entry name" value="alpha/beta hydrolase"/>
    <property type="match status" value="1"/>
</dbReference>
<evidence type="ECO:0000313" key="5">
    <source>
        <dbReference type="Proteomes" id="UP000284375"/>
    </source>
</evidence>
<dbReference type="STRING" id="252740.A0A423VNV9"/>
<dbReference type="CDD" id="cd00519">
    <property type="entry name" value="Lipase_3"/>
    <property type="match status" value="1"/>
</dbReference>
<organism evidence="4 5">
    <name type="scientific">Cytospora chrysosperma</name>
    <name type="common">Cytospora canker fungus</name>
    <name type="synonym">Sphaeria chrysosperma</name>
    <dbReference type="NCBI Taxonomy" id="252740"/>
    <lineage>
        <taxon>Eukaryota</taxon>
        <taxon>Fungi</taxon>
        <taxon>Dikarya</taxon>
        <taxon>Ascomycota</taxon>
        <taxon>Pezizomycotina</taxon>
        <taxon>Sordariomycetes</taxon>
        <taxon>Sordariomycetidae</taxon>
        <taxon>Diaporthales</taxon>
        <taxon>Cytosporaceae</taxon>
        <taxon>Cytospora</taxon>
    </lineage>
</organism>
<dbReference type="GO" id="GO:0006629">
    <property type="term" value="P:lipid metabolic process"/>
    <property type="evidence" value="ECO:0007669"/>
    <property type="project" value="InterPro"/>
</dbReference>
<reference evidence="4 5" key="1">
    <citation type="submission" date="2015-09" db="EMBL/GenBank/DDBJ databases">
        <title>Host preference determinants of Valsa canker pathogens revealed by comparative genomics.</title>
        <authorList>
            <person name="Yin Z."/>
            <person name="Huang L."/>
        </authorList>
    </citation>
    <scope>NUCLEOTIDE SEQUENCE [LARGE SCALE GENOMIC DNA]</scope>
    <source>
        <strain evidence="4 5">YSFL</strain>
    </source>
</reference>
<dbReference type="Pfam" id="PF01764">
    <property type="entry name" value="Lipase_3"/>
    <property type="match status" value="1"/>
</dbReference>
<name>A0A423VNV9_CYTCH</name>
<evidence type="ECO:0000259" key="3">
    <source>
        <dbReference type="Pfam" id="PF01764"/>
    </source>
</evidence>
<keyword evidence="1" id="KW-0378">Hydrolase</keyword>
<feature type="domain" description="Fungal lipase-type" evidence="3">
    <location>
        <begin position="108"/>
        <end position="238"/>
    </location>
</feature>
<dbReference type="InterPro" id="IPR002921">
    <property type="entry name" value="Fungal_lipase-type"/>
</dbReference>
<dbReference type="EMBL" id="LJZO01000036">
    <property type="protein sequence ID" value="ROV92703.1"/>
    <property type="molecule type" value="Genomic_DNA"/>
</dbReference>
<dbReference type="SUPFAM" id="SSF53474">
    <property type="entry name" value="alpha/beta-Hydrolases"/>
    <property type="match status" value="1"/>
</dbReference>
<dbReference type="AlphaFoldDB" id="A0A423VNV9"/>
<protein>
    <recommendedName>
        <fullName evidence="3">Fungal lipase-type domain-containing protein</fullName>
    </recommendedName>
</protein>
<dbReference type="Proteomes" id="UP000284375">
    <property type="component" value="Unassembled WGS sequence"/>
</dbReference>
<comment type="caution">
    <text evidence="4">The sequence shown here is derived from an EMBL/GenBank/DDBJ whole genome shotgun (WGS) entry which is preliminary data.</text>
</comment>
<sequence length="359" mass="38932">MRLSVASSLPLAFALAAASPLVSQEGLQSRDDTVTLSTAAYDNMQYYVQYAASAYCNSEDTAGARVTCEDGCPDVMANGATVLGSLPNTTTFNLEGYVAVDTVREEIVVAFRGSSSLRNWMADLDFIQVSCDYTDGCRVHDGFKDSWDEVSANAFDLVEAAYASYPSYSLVVTGHSLGAAVGTLAAVELRNLGYACDLYTYGSPRVGNLAFAEYVTSQAGAEYRATHYDDPVPRLPPIWAFGYYHTSPEYWLESGPNTNTEYAISGIDICVGYANTSCNAGTSGLDKTAHSYYFQYMGCSTEEENTMIAIKRGELESGGALWARDDISDEQLELRLNNYTMEDIAYSQELSANETASLS</sequence>